<gene>
    <name evidence="10" type="ORF">Ldro_0599</name>
</gene>
<keyword evidence="6" id="KW-0443">Lipid metabolism</keyword>
<dbReference type="InterPro" id="IPR036736">
    <property type="entry name" value="ACP-like_sf"/>
</dbReference>
<evidence type="ECO:0000313" key="10">
    <source>
        <dbReference type="EMBL" id="KTC92609.1"/>
    </source>
</evidence>
<feature type="domain" description="Ketosynthase family 3 (KS3)" evidence="9">
    <location>
        <begin position="10"/>
        <end position="435"/>
    </location>
</feature>
<dbReference type="InterPro" id="IPR016039">
    <property type="entry name" value="Thiolase-like"/>
</dbReference>
<dbReference type="Gene3D" id="1.10.1200.10">
    <property type="entry name" value="ACP-like"/>
    <property type="match status" value="1"/>
</dbReference>
<dbReference type="InterPro" id="IPR020806">
    <property type="entry name" value="PKS_PP-bd"/>
</dbReference>
<organism evidence="10 11">
    <name type="scientific">Legionella drozanskii LLAP-1</name>
    <dbReference type="NCBI Taxonomy" id="1212489"/>
    <lineage>
        <taxon>Bacteria</taxon>
        <taxon>Pseudomonadati</taxon>
        <taxon>Pseudomonadota</taxon>
        <taxon>Gammaproteobacteria</taxon>
        <taxon>Legionellales</taxon>
        <taxon>Legionellaceae</taxon>
        <taxon>Legionella</taxon>
    </lineage>
</organism>
<evidence type="ECO:0000256" key="7">
    <source>
        <dbReference type="ARBA" id="ARBA00023268"/>
    </source>
</evidence>
<dbReference type="InterPro" id="IPR014031">
    <property type="entry name" value="Ketoacyl_synth_C"/>
</dbReference>
<dbReference type="UniPathway" id="UPA00094"/>
<evidence type="ECO:0000259" key="8">
    <source>
        <dbReference type="PROSITE" id="PS50075"/>
    </source>
</evidence>
<dbReference type="FunFam" id="3.40.47.10:FF:000042">
    <property type="entry name" value="Polyketide synthase Pks13"/>
    <property type="match status" value="1"/>
</dbReference>
<keyword evidence="4" id="KW-0808">Transferase</keyword>
<dbReference type="Gene3D" id="3.40.47.10">
    <property type="match status" value="1"/>
</dbReference>
<dbReference type="PANTHER" id="PTHR43775">
    <property type="entry name" value="FATTY ACID SYNTHASE"/>
    <property type="match status" value="1"/>
</dbReference>
<evidence type="ECO:0000256" key="5">
    <source>
        <dbReference type="ARBA" id="ARBA00022832"/>
    </source>
</evidence>
<dbReference type="RefSeq" id="WP_058494952.1">
    <property type="nucleotide sequence ID" value="NZ_CAAAIU010000011.1"/>
</dbReference>
<keyword evidence="7" id="KW-0511">Multifunctional enzyme</keyword>
<evidence type="ECO:0000256" key="6">
    <source>
        <dbReference type="ARBA" id="ARBA00023098"/>
    </source>
</evidence>
<dbReference type="PANTHER" id="PTHR43775:SF37">
    <property type="entry name" value="SI:DKEY-61P9.11"/>
    <property type="match status" value="1"/>
</dbReference>
<dbReference type="AlphaFoldDB" id="A0A0W0TAH4"/>
<dbReference type="STRING" id="1212489.Ldro_0599"/>
<keyword evidence="11" id="KW-1185">Reference proteome</keyword>
<dbReference type="CDD" id="cd05235">
    <property type="entry name" value="SDR_e1"/>
    <property type="match status" value="1"/>
</dbReference>
<keyword evidence="5" id="KW-0276">Fatty acid metabolism</keyword>
<dbReference type="Gene3D" id="1.10.1240.100">
    <property type="match status" value="1"/>
</dbReference>
<dbReference type="GO" id="GO:0004315">
    <property type="term" value="F:3-oxoacyl-[acyl-carrier-protein] synthase activity"/>
    <property type="evidence" value="ECO:0007669"/>
    <property type="project" value="InterPro"/>
</dbReference>
<dbReference type="OrthoDB" id="9778690at2"/>
<dbReference type="GO" id="GO:0071770">
    <property type="term" value="P:DIM/DIP cell wall layer assembly"/>
    <property type="evidence" value="ECO:0007669"/>
    <property type="project" value="TreeGrafter"/>
</dbReference>
<dbReference type="GO" id="GO:0031177">
    <property type="term" value="F:phosphopantetheine binding"/>
    <property type="evidence" value="ECO:0007669"/>
    <property type="project" value="InterPro"/>
</dbReference>
<evidence type="ECO:0000256" key="1">
    <source>
        <dbReference type="ARBA" id="ARBA00005194"/>
    </source>
</evidence>
<dbReference type="SUPFAM" id="SSF51735">
    <property type="entry name" value="NAD(P)-binding Rossmann-fold domains"/>
    <property type="match status" value="1"/>
</dbReference>
<sequence>MNNIEDHLIQYGIAIVGMAGRFPGSNNIEEFWENINKGIESISFFSDAELEAAGVPESLRKNPDYVGAKGIVDDIAGFDAGFFNISPREAELIDPQQRLFLESAWEALEQAGYDPEVFAGRIGVFASASKNTYLLFNLMSCPELHESSTAMQVLMANEKDYISTRTSYKLNLRGPSITVQTACSSSLVSLHLACQSLMSGECEMAIAGAAAIDVPHKAGYLYHPGGIFSPDGHCRVFDDSARGTVFGQGVAAVLLKPLAQAIEDKDFIHAVIRSSAINNDGSNKTGFTAPGIQGQADAIADAIELAGIDAATISFVEAHGTGTSLGDPIEVEALKLAFEQYTDEKNFCALGSVKSNIGHLNAASGMAGLIKTTLSLEKGSIPPSLHFERPNPHIDFVDSPFYVSQGASFKPGSPRRASVSSFGIGGTNAHVILEQAPELNNQKHEQQCQLLVLSARSFKALEEAKKRLGTYLCKHKPELQDVAFTLALGRRAFAYRCFLVCRDTDHAVELLLGDTHQQVHSAVVDQSKDQQQQAHWNKSSEDRVAILHELGNLWLTGYKPNWLELYDQDQCQRIPLPTYPFEHKPYWIERREPQVSELMQRPQVFSTVQARITAIFEKLLGVVNIKLTDNFFELGGDSLLGVDLIAYVKDEFKLSIPLNALFATPTVAEIVQLIETAQQQGVKAALENRTNEAATDLHLDNCIQPPTDFHYDSAFSNTLVTGATGFLGTFIIQELLEKTNATIYCLVRAESIEEGFDRLEGGFKRYGLNGFAKKDRLRILLGDLSQPNFGLPEQQYMQLAECIYSIYHCGAKLSFIDPYRNLRKINVQGTRTAIEFACTKRTKHLHHVSSIAVYDSENYVGLPHADETLPLEHSRGFHTGYDETKWVSEMLVAEAQKRGVPVTVYRPGNISGDSRTGACSATDLVGIMIRGCIELGFAPDNDAFVDVVPIDYVSRSLVHLSLQPTAIGEKYNLVNATPARWVQFVRMIQEVGYAVRTESFNEWCTRLRAESRKDSTNPLVPLLPTFDDRPLFSNRCYSGKKLAECLQVTDIRCRAMDTDLFTIYINHLVAKGALVPAGE</sequence>
<protein>
    <submittedName>
        <fullName evidence="10">Polyketide synthase</fullName>
    </submittedName>
</protein>
<dbReference type="InterPro" id="IPR036291">
    <property type="entry name" value="NAD(P)-bd_dom_sf"/>
</dbReference>
<dbReference type="GO" id="GO:0004312">
    <property type="term" value="F:fatty acid synthase activity"/>
    <property type="evidence" value="ECO:0007669"/>
    <property type="project" value="TreeGrafter"/>
</dbReference>
<dbReference type="GO" id="GO:0006633">
    <property type="term" value="P:fatty acid biosynthetic process"/>
    <property type="evidence" value="ECO:0007669"/>
    <property type="project" value="UniProtKB-UniPathway"/>
</dbReference>
<dbReference type="PATRIC" id="fig|1212489.4.peg.623"/>
<evidence type="ECO:0000259" key="9">
    <source>
        <dbReference type="PROSITE" id="PS52004"/>
    </source>
</evidence>
<dbReference type="InterPro" id="IPR013120">
    <property type="entry name" value="FAR_NAD-bd"/>
</dbReference>
<feature type="domain" description="Carrier" evidence="8">
    <location>
        <begin position="603"/>
        <end position="678"/>
    </location>
</feature>
<evidence type="ECO:0000313" key="11">
    <source>
        <dbReference type="Proteomes" id="UP000054736"/>
    </source>
</evidence>
<dbReference type="Gene3D" id="3.40.50.720">
    <property type="entry name" value="NAD(P)-binding Rossmann-like Domain"/>
    <property type="match status" value="1"/>
</dbReference>
<dbReference type="Pfam" id="PF02801">
    <property type="entry name" value="Ketoacyl-synt_C"/>
    <property type="match status" value="1"/>
</dbReference>
<comment type="pathway">
    <text evidence="1">Lipid metabolism; fatty acid biosynthesis.</text>
</comment>
<dbReference type="Pfam" id="PF07993">
    <property type="entry name" value="NAD_binding_4"/>
    <property type="match status" value="1"/>
</dbReference>
<dbReference type="PROSITE" id="PS52004">
    <property type="entry name" value="KS3_2"/>
    <property type="match status" value="1"/>
</dbReference>
<dbReference type="InterPro" id="IPR020841">
    <property type="entry name" value="PKS_Beta-ketoAc_synthase_dom"/>
</dbReference>
<dbReference type="NCBIfam" id="TIGR01746">
    <property type="entry name" value="Thioester-redct"/>
    <property type="match status" value="1"/>
</dbReference>
<dbReference type="Pfam" id="PF00109">
    <property type="entry name" value="ketoacyl-synt"/>
    <property type="match status" value="1"/>
</dbReference>
<evidence type="ECO:0000256" key="2">
    <source>
        <dbReference type="ARBA" id="ARBA00022450"/>
    </source>
</evidence>
<reference evidence="10 11" key="1">
    <citation type="submission" date="2015-11" db="EMBL/GenBank/DDBJ databases">
        <title>Genomic analysis of 38 Legionella species identifies large and diverse effector repertoires.</title>
        <authorList>
            <person name="Burstein D."/>
            <person name="Amaro F."/>
            <person name="Zusman T."/>
            <person name="Lifshitz Z."/>
            <person name="Cohen O."/>
            <person name="Gilbert J.A."/>
            <person name="Pupko T."/>
            <person name="Shuman H.A."/>
            <person name="Segal G."/>
        </authorList>
    </citation>
    <scope>NUCLEOTIDE SEQUENCE [LARGE SCALE GENOMIC DNA]</scope>
    <source>
        <strain evidence="10 11">ATCC 700990</strain>
    </source>
</reference>
<dbReference type="SUPFAM" id="SSF47336">
    <property type="entry name" value="ACP-like"/>
    <property type="match status" value="1"/>
</dbReference>
<dbReference type="EMBL" id="LNXY01000004">
    <property type="protein sequence ID" value="KTC92609.1"/>
    <property type="molecule type" value="Genomic_DNA"/>
</dbReference>
<dbReference type="SMART" id="SM00823">
    <property type="entry name" value="PKS_PP"/>
    <property type="match status" value="1"/>
</dbReference>
<dbReference type="Pfam" id="PF22621">
    <property type="entry name" value="CurL-like_PKS_C"/>
    <property type="match status" value="1"/>
</dbReference>
<dbReference type="InterPro" id="IPR050091">
    <property type="entry name" value="PKS_NRPS_Biosynth_Enz"/>
</dbReference>
<dbReference type="CDD" id="cd00833">
    <property type="entry name" value="PKS"/>
    <property type="match status" value="1"/>
</dbReference>
<dbReference type="SMART" id="SM00825">
    <property type="entry name" value="PKS_KS"/>
    <property type="match status" value="1"/>
</dbReference>
<dbReference type="InterPro" id="IPR018201">
    <property type="entry name" value="Ketoacyl_synth_AS"/>
</dbReference>
<dbReference type="PROSITE" id="PS50075">
    <property type="entry name" value="CARRIER"/>
    <property type="match status" value="1"/>
</dbReference>
<evidence type="ECO:0000256" key="3">
    <source>
        <dbReference type="ARBA" id="ARBA00022553"/>
    </source>
</evidence>
<dbReference type="GO" id="GO:0005737">
    <property type="term" value="C:cytoplasm"/>
    <property type="evidence" value="ECO:0007669"/>
    <property type="project" value="TreeGrafter"/>
</dbReference>
<dbReference type="InterPro" id="IPR009081">
    <property type="entry name" value="PP-bd_ACP"/>
</dbReference>
<dbReference type="PROSITE" id="PS00606">
    <property type="entry name" value="KS3_1"/>
    <property type="match status" value="1"/>
</dbReference>
<keyword evidence="3" id="KW-0597">Phosphoprotein</keyword>
<dbReference type="Pfam" id="PF00550">
    <property type="entry name" value="PP-binding"/>
    <property type="match status" value="1"/>
</dbReference>
<proteinExistence type="predicted"/>
<evidence type="ECO:0000256" key="4">
    <source>
        <dbReference type="ARBA" id="ARBA00022679"/>
    </source>
</evidence>
<name>A0A0W0TAH4_9GAMM</name>
<dbReference type="SUPFAM" id="SSF53901">
    <property type="entry name" value="Thiolase-like"/>
    <property type="match status" value="1"/>
</dbReference>
<dbReference type="InterPro" id="IPR010080">
    <property type="entry name" value="Thioester_reductase-like_dom"/>
</dbReference>
<keyword evidence="2" id="KW-0596">Phosphopantetheine</keyword>
<comment type="caution">
    <text evidence="10">The sequence shown here is derived from an EMBL/GenBank/DDBJ whole genome shotgun (WGS) entry which is preliminary data.</text>
</comment>
<accession>A0A0W0TAH4</accession>
<dbReference type="InterPro" id="IPR014030">
    <property type="entry name" value="Ketoacyl_synth_N"/>
</dbReference>
<dbReference type="GO" id="GO:0005886">
    <property type="term" value="C:plasma membrane"/>
    <property type="evidence" value="ECO:0007669"/>
    <property type="project" value="TreeGrafter"/>
</dbReference>
<dbReference type="Proteomes" id="UP000054736">
    <property type="component" value="Unassembled WGS sequence"/>
</dbReference>